<dbReference type="GO" id="GO:0005789">
    <property type="term" value="C:endoplasmic reticulum membrane"/>
    <property type="evidence" value="ECO:0007669"/>
    <property type="project" value="UniProtKB-SubCell"/>
</dbReference>
<evidence type="ECO:0000256" key="1">
    <source>
        <dbReference type="ARBA" id="ARBA00001971"/>
    </source>
</evidence>
<keyword evidence="11 15" id="KW-0408">Iron</keyword>
<keyword evidence="6 15" id="KW-0349">Heme</keyword>
<evidence type="ECO:0000256" key="13">
    <source>
        <dbReference type="ARBA" id="ARBA00023136"/>
    </source>
</evidence>
<evidence type="ECO:0000256" key="12">
    <source>
        <dbReference type="ARBA" id="ARBA00023033"/>
    </source>
</evidence>
<keyword evidence="17" id="KW-1133">Transmembrane helix</keyword>
<dbReference type="PRINTS" id="PR00385">
    <property type="entry name" value="P450"/>
</dbReference>
<keyword evidence="10 16" id="KW-0560">Oxidoreductase</keyword>
<dbReference type="GO" id="GO:0020037">
    <property type="term" value="F:heme binding"/>
    <property type="evidence" value="ECO:0007669"/>
    <property type="project" value="InterPro"/>
</dbReference>
<evidence type="ECO:0000256" key="6">
    <source>
        <dbReference type="ARBA" id="ARBA00022617"/>
    </source>
</evidence>
<dbReference type="FunFam" id="1.10.630.10:FF:000182">
    <property type="entry name" value="Cytochrome P450 3A4"/>
    <property type="match status" value="2"/>
</dbReference>
<dbReference type="InterPro" id="IPR017972">
    <property type="entry name" value="Cyt_P450_CS"/>
</dbReference>
<dbReference type="GO" id="GO:0050649">
    <property type="term" value="F:testosterone 6-beta-hydroxylase activity"/>
    <property type="evidence" value="ECO:0007669"/>
    <property type="project" value="TreeGrafter"/>
</dbReference>
<dbReference type="PROSITE" id="PS00086">
    <property type="entry name" value="CYTOCHROME_P450"/>
    <property type="match status" value="1"/>
</dbReference>
<keyword evidence="7 15" id="KW-0479">Metal-binding</keyword>
<evidence type="ECO:0000256" key="17">
    <source>
        <dbReference type="SAM" id="Phobius"/>
    </source>
</evidence>
<dbReference type="GeneTree" id="ENSGT00950000182958"/>
<dbReference type="Pfam" id="PF00067">
    <property type="entry name" value="p450"/>
    <property type="match status" value="1"/>
</dbReference>
<evidence type="ECO:0000256" key="15">
    <source>
        <dbReference type="PIRSR" id="PIRSR602401-1"/>
    </source>
</evidence>
<keyword evidence="9" id="KW-0492">Microsome</keyword>
<keyword evidence="8" id="KW-0256">Endoplasmic reticulum</keyword>
<evidence type="ECO:0000256" key="5">
    <source>
        <dbReference type="ARBA" id="ARBA00012109"/>
    </source>
</evidence>
<dbReference type="PANTHER" id="PTHR24302:SF38">
    <property type="entry name" value="CYTOCHROME P450 3A5"/>
    <property type="match status" value="1"/>
</dbReference>
<comment type="similarity">
    <text evidence="4 16">Belongs to the cytochrome P450 family.</text>
</comment>
<protein>
    <recommendedName>
        <fullName evidence="5">unspecific monooxygenase</fullName>
        <ecNumber evidence="5">1.14.14.1</ecNumber>
    </recommendedName>
</protein>
<keyword evidence="13 17" id="KW-0472">Membrane</keyword>
<keyword evidence="12 16" id="KW-0503">Monooxygenase</keyword>
<evidence type="ECO:0000256" key="9">
    <source>
        <dbReference type="ARBA" id="ARBA00022848"/>
    </source>
</evidence>
<dbReference type="Ensembl" id="ENSJJAT00000016471.1">
    <property type="protein sequence ID" value="ENSJJAP00000010018.1"/>
    <property type="gene ID" value="ENSJJAG00000013680.1"/>
</dbReference>
<sequence length="483" mass="55228">MNLIPNISMENWVFLATTLVLLYLYATYTHGSFKKMGIPGPTPLPLVGNLLSYRKGIWKFDQECFIKYGKMWGIYEGRRPMLAITDPDMIKAVLVKECYSAFTNRQVFGPVKDCMKKSLALCKDEEWKRNRVLLSPTFTSGRLKEMLPIIQWYGDTLVQTLRGEAEKGKPVNTKDMFGAYIMDVTTATLLGVNINFLNNPKDPFMEKVKNTFISKALNPFLLLSVLFPPLVPIYEMLKTFILPNDSLQSFKQFVTRIKKSHLDSRKKVKYGHNEIITQIVLFVMASYETTSNSLSFLMHVLATHPDIQKKLQEEIDRVLPAKAPATHDALVEMEYLDMVVKENLRLYPVGNRIVRVCKKDVEVNGVYIHKGTIVMVPTYSLQQDPQHWPEPEKFCPERFSRKNKDSINPYTYMPFGTGPRSCIGMRFALLSMKLAIVRILQNFSFQVCNETQVPMILSKKTLLAPEKPIILKAVSRDGIQTGA</sequence>
<gene>
    <name evidence="18" type="primary">LOC101595472</name>
</gene>
<evidence type="ECO:0000256" key="7">
    <source>
        <dbReference type="ARBA" id="ARBA00022723"/>
    </source>
</evidence>
<evidence type="ECO:0000256" key="4">
    <source>
        <dbReference type="ARBA" id="ARBA00010617"/>
    </source>
</evidence>
<proteinExistence type="inferred from homology"/>
<comment type="subcellular location">
    <subcellularLocation>
        <location evidence="3">Endoplasmic reticulum membrane</location>
        <topology evidence="3">Peripheral membrane protein</topology>
    </subcellularLocation>
    <subcellularLocation>
        <location evidence="2">Microsome membrane</location>
        <topology evidence="2">Peripheral membrane protein</topology>
    </subcellularLocation>
</comment>
<dbReference type="PANTHER" id="PTHR24302">
    <property type="entry name" value="CYTOCHROME P450 FAMILY 3"/>
    <property type="match status" value="1"/>
</dbReference>
<evidence type="ECO:0000256" key="10">
    <source>
        <dbReference type="ARBA" id="ARBA00023002"/>
    </source>
</evidence>
<name>A0A8C5KGZ8_JACJA</name>
<dbReference type="AlphaFoldDB" id="A0A8C5KGZ8"/>
<keyword evidence="19" id="KW-1185">Reference proteome</keyword>
<dbReference type="EC" id="1.14.14.1" evidence="5"/>
<evidence type="ECO:0000256" key="16">
    <source>
        <dbReference type="RuleBase" id="RU000461"/>
    </source>
</evidence>
<organism evidence="18 19">
    <name type="scientific">Jaculus jaculus</name>
    <name type="common">Lesser Egyptian jerboa</name>
    <dbReference type="NCBI Taxonomy" id="51337"/>
    <lineage>
        <taxon>Eukaryota</taxon>
        <taxon>Metazoa</taxon>
        <taxon>Chordata</taxon>
        <taxon>Craniata</taxon>
        <taxon>Vertebrata</taxon>
        <taxon>Euteleostomi</taxon>
        <taxon>Mammalia</taxon>
        <taxon>Eutheria</taxon>
        <taxon>Euarchontoglires</taxon>
        <taxon>Glires</taxon>
        <taxon>Rodentia</taxon>
        <taxon>Myomorpha</taxon>
        <taxon>Dipodoidea</taxon>
        <taxon>Dipodidae</taxon>
        <taxon>Dipodinae</taxon>
        <taxon>Jaculus</taxon>
    </lineage>
</organism>
<dbReference type="SUPFAM" id="SSF48264">
    <property type="entry name" value="Cytochrome P450"/>
    <property type="match status" value="1"/>
</dbReference>
<dbReference type="Gene3D" id="1.10.630.10">
    <property type="entry name" value="Cytochrome P450"/>
    <property type="match status" value="1"/>
</dbReference>
<reference evidence="18" key="2">
    <citation type="submission" date="2025-09" db="UniProtKB">
        <authorList>
            <consortium name="Ensembl"/>
        </authorList>
    </citation>
    <scope>IDENTIFICATION</scope>
</reference>
<comment type="cofactor">
    <cofactor evidence="1 15">
        <name>heme</name>
        <dbReference type="ChEBI" id="CHEBI:30413"/>
    </cofactor>
</comment>
<feature type="binding site" description="axial binding residue" evidence="15">
    <location>
        <position position="422"/>
    </location>
    <ligand>
        <name>heme</name>
        <dbReference type="ChEBI" id="CHEBI:30413"/>
    </ligand>
    <ligandPart>
        <name>Fe</name>
        <dbReference type="ChEBI" id="CHEBI:18248"/>
    </ligandPart>
</feature>
<evidence type="ECO:0000256" key="2">
    <source>
        <dbReference type="ARBA" id="ARBA00004174"/>
    </source>
</evidence>
<dbReference type="PRINTS" id="PR00463">
    <property type="entry name" value="EP450I"/>
</dbReference>
<evidence type="ECO:0000256" key="3">
    <source>
        <dbReference type="ARBA" id="ARBA00004406"/>
    </source>
</evidence>
<dbReference type="InterPro" id="IPR050705">
    <property type="entry name" value="Cytochrome_P450_3A"/>
</dbReference>
<reference evidence="18" key="1">
    <citation type="submission" date="2025-08" db="UniProtKB">
        <authorList>
            <consortium name="Ensembl"/>
        </authorList>
    </citation>
    <scope>IDENTIFICATION</scope>
</reference>
<dbReference type="Proteomes" id="UP000694385">
    <property type="component" value="Unassembled WGS sequence"/>
</dbReference>
<comment type="catalytic activity">
    <reaction evidence="14">
        <text>an organic molecule + reduced [NADPH--hemoprotein reductase] + O2 = an alcohol + oxidized [NADPH--hemoprotein reductase] + H2O + H(+)</text>
        <dbReference type="Rhea" id="RHEA:17149"/>
        <dbReference type="Rhea" id="RHEA-COMP:11964"/>
        <dbReference type="Rhea" id="RHEA-COMP:11965"/>
        <dbReference type="ChEBI" id="CHEBI:15377"/>
        <dbReference type="ChEBI" id="CHEBI:15378"/>
        <dbReference type="ChEBI" id="CHEBI:15379"/>
        <dbReference type="ChEBI" id="CHEBI:30879"/>
        <dbReference type="ChEBI" id="CHEBI:57618"/>
        <dbReference type="ChEBI" id="CHEBI:58210"/>
        <dbReference type="ChEBI" id="CHEBI:142491"/>
        <dbReference type="EC" id="1.14.14.1"/>
    </reaction>
</comment>
<dbReference type="InterPro" id="IPR002401">
    <property type="entry name" value="Cyt_P450_E_grp-I"/>
</dbReference>
<evidence type="ECO:0000256" key="11">
    <source>
        <dbReference type="ARBA" id="ARBA00023004"/>
    </source>
</evidence>
<dbReference type="InterPro" id="IPR001128">
    <property type="entry name" value="Cyt_P450"/>
</dbReference>
<accession>A0A8C5KGZ8</accession>
<evidence type="ECO:0000256" key="8">
    <source>
        <dbReference type="ARBA" id="ARBA00022824"/>
    </source>
</evidence>
<evidence type="ECO:0000313" key="18">
    <source>
        <dbReference type="Ensembl" id="ENSJJAP00000010018.1"/>
    </source>
</evidence>
<dbReference type="InterPro" id="IPR036396">
    <property type="entry name" value="Cyt_P450_sf"/>
</dbReference>
<evidence type="ECO:0000313" key="19">
    <source>
        <dbReference type="Proteomes" id="UP000694385"/>
    </source>
</evidence>
<dbReference type="GO" id="GO:0070989">
    <property type="term" value="P:oxidative demethylation"/>
    <property type="evidence" value="ECO:0007669"/>
    <property type="project" value="TreeGrafter"/>
</dbReference>
<dbReference type="GO" id="GO:0016712">
    <property type="term" value="F:oxidoreductase activity, acting on paired donors, with incorporation or reduction of molecular oxygen, reduced flavin or flavoprotein as one donor, and incorporation of one atom of oxygen"/>
    <property type="evidence" value="ECO:0007669"/>
    <property type="project" value="UniProtKB-EC"/>
</dbReference>
<dbReference type="GO" id="GO:0005506">
    <property type="term" value="F:iron ion binding"/>
    <property type="evidence" value="ECO:0007669"/>
    <property type="project" value="InterPro"/>
</dbReference>
<evidence type="ECO:0000256" key="14">
    <source>
        <dbReference type="ARBA" id="ARBA00047827"/>
    </source>
</evidence>
<dbReference type="GO" id="GO:0008202">
    <property type="term" value="P:steroid metabolic process"/>
    <property type="evidence" value="ECO:0007669"/>
    <property type="project" value="TreeGrafter"/>
</dbReference>
<feature type="transmembrane region" description="Helical" evidence="17">
    <location>
        <begin position="12"/>
        <end position="28"/>
    </location>
</feature>
<keyword evidence="17" id="KW-0812">Transmembrane</keyword>